<dbReference type="EMBL" id="MDYQ01000212">
    <property type="protein sequence ID" value="PRP78656.1"/>
    <property type="molecule type" value="Genomic_DNA"/>
</dbReference>
<dbReference type="Gene3D" id="2.60.34.10">
    <property type="entry name" value="Substrate Binding Domain Of DNAk, Chain A, domain 1"/>
    <property type="match status" value="2"/>
</dbReference>
<dbReference type="PRINTS" id="PR00301">
    <property type="entry name" value="HEATSHOCK70"/>
</dbReference>
<dbReference type="Gene3D" id="3.30.420.40">
    <property type="match status" value="2"/>
</dbReference>
<dbReference type="GO" id="GO:0140662">
    <property type="term" value="F:ATP-dependent protein folding chaperone"/>
    <property type="evidence" value="ECO:0007669"/>
    <property type="project" value="InterPro"/>
</dbReference>
<dbReference type="PANTHER" id="PTHR19375">
    <property type="entry name" value="HEAT SHOCK PROTEIN 70KDA"/>
    <property type="match status" value="1"/>
</dbReference>
<evidence type="ECO:0000256" key="1">
    <source>
        <dbReference type="ARBA" id="ARBA00022741"/>
    </source>
</evidence>
<dbReference type="InterPro" id="IPR043129">
    <property type="entry name" value="ATPase_NBD"/>
</dbReference>
<feature type="region of interest" description="Disordered" evidence="3">
    <location>
        <begin position="127"/>
        <end position="147"/>
    </location>
</feature>
<dbReference type="AlphaFoldDB" id="A0A2P6N3Y9"/>
<dbReference type="Proteomes" id="UP000241769">
    <property type="component" value="Unassembled WGS sequence"/>
</dbReference>
<evidence type="ECO:0000256" key="2">
    <source>
        <dbReference type="ARBA" id="ARBA00022840"/>
    </source>
</evidence>
<organism evidence="4 5">
    <name type="scientific">Planoprotostelium fungivorum</name>
    <dbReference type="NCBI Taxonomy" id="1890364"/>
    <lineage>
        <taxon>Eukaryota</taxon>
        <taxon>Amoebozoa</taxon>
        <taxon>Evosea</taxon>
        <taxon>Variosea</taxon>
        <taxon>Cavosteliida</taxon>
        <taxon>Cavosteliaceae</taxon>
        <taxon>Planoprotostelium</taxon>
    </lineage>
</organism>
<dbReference type="InterPro" id="IPR013126">
    <property type="entry name" value="Hsp_70_fam"/>
</dbReference>
<dbReference type="OrthoDB" id="2401965at2759"/>
<dbReference type="Gene3D" id="3.90.640.10">
    <property type="entry name" value="Actin, Chain A, domain 4"/>
    <property type="match status" value="1"/>
</dbReference>
<protein>
    <submittedName>
        <fullName evidence="4">Heat shock protein 70 (Precursor), related</fullName>
    </submittedName>
</protein>
<gene>
    <name evidence="4" type="ORF">PROFUN_13489</name>
</gene>
<dbReference type="InterPro" id="IPR029047">
    <property type="entry name" value="HSP70_peptide-bd_sf"/>
</dbReference>
<keyword evidence="5" id="KW-1185">Reference proteome</keyword>
<dbReference type="InParanoid" id="A0A2P6N3Y9"/>
<dbReference type="SUPFAM" id="SSF53067">
    <property type="entry name" value="Actin-like ATPase domain"/>
    <property type="match status" value="1"/>
</dbReference>
<sequence>MRERSSLSSFHDGLDLTETLTRVELEDLNSDLFDKIPKPVQNVLDGAKKRKVQQLLREFFNGKEPNTGVNPDEAVAYGATVVGKYYFAPSSFHGVFMPVTLLTLGIETAGGVMTPIIHRNTLIPTKKTTKTQSQGLRGREIDDKGQPFPRKIGSHWHPPAPRGVPQIEVSLSQDDGLIHVSAEDKGTKEKKLTIMNEDGRLTKEEVEMHIQQAETTAEEDKLVKERAEAIVARHVQNTLSDDEKVGNKLGVEEGDCPEGDTVVDFSLSRLKNSFPIRFFLKSDDQSFMLITKHCTAIKFGELNLFH</sequence>
<reference evidence="4 5" key="1">
    <citation type="journal article" date="2018" name="Genome Biol. Evol.">
        <title>Multiple Roots of Fruiting Body Formation in Amoebozoa.</title>
        <authorList>
            <person name="Hillmann F."/>
            <person name="Forbes G."/>
            <person name="Novohradska S."/>
            <person name="Ferling I."/>
            <person name="Riege K."/>
            <person name="Groth M."/>
            <person name="Westermann M."/>
            <person name="Marz M."/>
            <person name="Spaller T."/>
            <person name="Winckler T."/>
            <person name="Schaap P."/>
            <person name="Glockner G."/>
        </authorList>
    </citation>
    <scope>NUCLEOTIDE SEQUENCE [LARGE SCALE GENOMIC DNA]</scope>
    <source>
        <strain evidence="4 5">Jena</strain>
    </source>
</reference>
<dbReference type="STRING" id="1890364.A0A2P6N3Y9"/>
<keyword evidence="2" id="KW-0067">ATP-binding</keyword>
<proteinExistence type="predicted"/>
<keyword evidence="4" id="KW-0346">Stress response</keyword>
<evidence type="ECO:0000313" key="4">
    <source>
        <dbReference type="EMBL" id="PRP78656.1"/>
    </source>
</evidence>
<name>A0A2P6N3Y9_9EUKA</name>
<keyword evidence="1" id="KW-0547">Nucleotide-binding</keyword>
<dbReference type="Pfam" id="PF00012">
    <property type="entry name" value="HSP70"/>
    <property type="match status" value="1"/>
</dbReference>
<dbReference type="SUPFAM" id="SSF100920">
    <property type="entry name" value="Heat shock protein 70kD (HSP70), peptide-binding domain"/>
    <property type="match status" value="1"/>
</dbReference>
<accession>A0A2P6N3Y9</accession>
<evidence type="ECO:0000256" key="3">
    <source>
        <dbReference type="SAM" id="MobiDB-lite"/>
    </source>
</evidence>
<dbReference type="GO" id="GO:0005524">
    <property type="term" value="F:ATP binding"/>
    <property type="evidence" value="ECO:0007669"/>
    <property type="project" value="UniProtKB-KW"/>
</dbReference>
<comment type="caution">
    <text evidence="4">The sequence shown here is derived from an EMBL/GenBank/DDBJ whole genome shotgun (WGS) entry which is preliminary data.</text>
</comment>
<evidence type="ECO:0000313" key="5">
    <source>
        <dbReference type="Proteomes" id="UP000241769"/>
    </source>
</evidence>